<keyword evidence="2" id="KW-0472">Membrane</keyword>
<evidence type="ECO:0000313" key="4">
    <source>
        <dbReference type="EMBL" id="CAJ0873725.1"/>
    </source>
</evidence>
<comment type="caution">
    <text evidence="3">The sequence shown here is derived from an EMBL/GenBank/DDBJ whole genome shotgun (WGS) entry which is preliminary data.</text>
</comment>
<dbReference type="RefSeq" id="WP_206275716.1">
    <property type="nucleotide sequence ID" value="NZ_CAUDKO010000003.1"/>
</dbReference>
<reference evidence="3 5" key="1">
    <citation type="submission" date="2023-07" db="EMBL/GenBank/DDBJ databases">
        <authorList>
            <person name="Peeters C."/>
        </authorList>
    </citation>
    <scope>NUCLEOTIDE SEQUENCE</scope>
    <source>
        <strain evidence="4 5">LMG 32965</strain>
        <strain evidence="3">R-77567</strain>
    </source>
</reference>
<keyword evidence="2" id="KW-1133">Transmembrane helix</keyword>
<evidence type="ECO:0000256" key="2">
    <source>
        <dbReference type="SAM" id="Phobius"/>
    </source>
</evidence>
<sequence length="89" mass="8732">MKTKITGNKRKSIGAAGIEYALLLTFVALAMAGFRLSVKTSTGAIWNKAATGLSSMASSGHSGGGGSDDGNGNNGNGNGNGSGHGHHGD</sequence>
<evidence type="ECO:0000313" key="6">
    <source>
        <dbReference type="Proteomes" id="UP001190491"/>
    </source>
</evidence>
<organism evidence="3 6">
    <name type="scientific">Ralstonia flatus</name>
    <dbReference type="NCBI Taxonomy" id="3058601"/>
    <lineage>
        <taxon>Bacteria</taxon>
        <taxon>Pseudomonadati</taxon>
        <taxon>Pseudomonadota</taxon>
        <taxon>Betaproteobacteria</taxon>
        <taxon>Burkholderiales</taxon>
        <taxon>Burkholderiaceae</taxon>
        <taxon>Ralstonia</taxon>
    </lineage>
</organism>
<proteinExistence type="predicted"/>
<accession>A0AAD2BX65</accession>
<dbReference type="EMBL" id="CAUDKO010000003">
    <property type="protein sequence ID" value="CAJ0866286.1"/>
    <property type="molecule type" value="Genomic_DNA"/>
</dbReference>
<dbReference type="EMBL" id="CAUDLI010000003">
    <property type="protein sequence ID" value="CAJ0873725.1"/>
    <property type="molecule type" value="Genomic_DNA"/>
</dbReference>
<gene>
    <name evidence="4" type="ORF">R77564_01968</name>
    <name evidence="3" type="ORF">R77567_02011</name>
</gene>
<feature type="compositionally biased region" description="Gly residues" evidence="1">
    <location>
        <begin position="61"/>
        <end position="83"/>
    </location>
</feature>
<evidence type="ECO:0000313" key="5">
    <source>
        <dbReference type="Proteomes" id="UP001189792"/>
    </source>
</evidence>
<dbReference type="Proteomes" id="UP001189792">
    <property type="component" value="Unassembled WGS sequence"/>
</dbReference>
<keyword evidence="5" id="KW-1185">Reference proteome</keyword>
<feature type="region of interest" description="Disordered" evidence="1">
    <location>
        <begin position="55"/>
        <end position="89"/>
    </location>
</feature>
<keyword evidence="2" id="KW-0812">Transmembrane</keyword>
<protein>
    <submittedName>
        <fullName evidence="3">Uncharacterized protein</fullName>
    </submittedName>
</protein>
<name>A0AAD2BX65_9RALS</name>
<evidence type="ECO:0000256" key="1">
    <source>
        <dbReference type="SAM" id="MobiDB-lite"/>
    </source>
</evidence>
<feature type="transmembrane region" description="Helical" evidence="2">
    <location>
        <begin position="12"/>
        <end position="34"/>
    </location>
</feature>
<dbReference type="AlphaFoldDB" id="A0AAD2BX65"/>
<evidence type="ECO:0000313" key="3">
    <source>
        <dbReference type="EMBL" id="CAJ0866286.1"/>
    </source>
</evidence>
<dbReference type="Proteomes" id="UP001190491">
    <property type="component" value="Unassembled WGS sequence"/>
</dbReference>